<evidence type="ECO:0000256" key="2">
    <source>
        <dbReference type="SAM" id="SignalP"/>
    </source>
</evidence>
<evidence type="ECO:0000313" key="3">
    <source>
        <dbReference type="EMBL" id="MEI5685993.1"/>
    </source>
</evidence>
<keyword evidence="2" id="KW-0732">Signal</keyword>
<protein>
    <submittedName>
        <fullName evidence="3">Uncharacterized protein</fullName>
    </submittedName>
</protein>
<feature type="signal peptide" evidence="2">
    <location>
        <begin position="1"/>
        <end position="19"/>
    </location>
</feature>
<evidence type="ECO:0000313" key="4">
    <source>
        <dbReference type="Proteomes" id="UP001367771"/>
    </source>
</evidence>
<feature type="region of interest" description="Disordered" evidence="1">
    <location>
        <begin position="31"/>
        <end position="62"/>
    </location>
</feature>
<organism evidence="3 4">
    <name type="scientific">Sphingomonas kyungheensis</name>
    <dbReference type="NCBI Taxonomy" id="1069987"/>
    <lineage>
        <taxon>Bacteria</taxon>
        <taxon>Pseudomonadati</taxon>
        <taxon>Pseudomonadota</taxon>
        <taxon>Alphaproteobacteria</taxon>
        <taxon>Sphingomonadales</taxon>
        <taxon>Sphingomonadaceae</taxon>
        <taxon>Sphingomonas</taxon>
    </lineage>
</organism>
<comment type="caution">
    <text evidence="3">The sequence shown here is derived from an EMBL/GenBank/DDBJ whole genome shotgun (WGS) entry which is preliminary data.</text>
</comment>
<proteinExistence type="predicted"/>
<dbReference type="EMBL" id="JBBBDM010000001">
    <property type="protein sequence ID" value="MEI5685993.1"/>
    <property type="molecule type" value="Genomic_DNA"/>
</dbReference>
<name>A0ABU8GYS6_9SPHN</name>
<dbReference type="RefSeq" id="WP_271299328.1">
    <property type="nucleotide sequence ID" value="NZ_JBBBDM010000001.1"/>
</dbReference>
<accession>A0ABU8GYS6</accession>
<feature type="compositionally biased region" description="Low complexity" evidence="1">
    <location>
        <begin position="31"/>
        <end position="50"/>
    </location>
</feature>
<sequence>MSILLLAALTLGQAQSSQAAQAADKFALDLPAGDAAAPGPSPNTAQEPQPVTTPAPAPVGGYSLDTPIAQLIADSRTKAILDRDVPGMSDDPNLPKFQTLSLRKLAPLSGGQMTPALLKKLGTDLAAIEGAPPEPALPKVQTRRALPSGR</sequence>
<feature type="chain" id="PRO_5047299593" evidence="2">
    <location>
        <begin position="20"/>
        <end position="150"/>
    </location>
</feature>
<dbReference type="Proteomes" id="UP001367771">
    <property type="component" value="Unassembled WGS sequence"/>
</dbReference>
<gene>
    <name evidence="3" type="ORF">V8201_02750</name>
</gene>
<reference evidence="3 4" key="1">
    <citation type="journal article" date="2013" name="Int. J. Syst. Evol. Microbiol.">
        <title>Sphingomonas kyungheensis sp. nov., a bacterium with ginsenoside-converting activity isolated from soil of a ginseng field.</title>
        <authorList>
            <person name="Son H.M."/>
            <person name="Yang J.E."/>
            <person name="Park Y."/>
            <person name="Han C.K."/>
            <person name="Kim S.G."/>
            <person name="Kook M."/>
            <person name="Yi T.H."/>
        </authorList>
    </citation>
    <scope>NUCLEOTIDE SEQUENCE [LARGE SCALE GENOMIC DNA]</scope>
    <source>
        <strain evidence="3 4">LMG 26582</strain>
    </source>
</reference>
<feature type="region of interest" description="Disordered" evidence="1">
    <location>
        <begin position="129"/>
        <end position="150"/>
    </location>
</feature>
<keyword evidence="4" id="KW-1185">Reference proteome</keyword>
<evidence type="ECO:0000256" key="1">
    <source>
        <dbReference type="SAM" id="MobiDB-lite"/>
    </source>
</evidence>